<accession>A0A9P6HL47</accession>
<feature type="compositionally biased region" description="Polar residues" evidence="1">
    <location>
        <begin position="1054"/>
        <end position="1081"/>
    </location>
</feature>
<feature type="region of interest" description="Disordered" evidence="1">
    <location>
        <begin position="964"/>
        <end position="1245"/>
    </location>
</feature>
<dbReference type="Proteomes" id="UP000736335">
    <property type="component" value="Unassembled WGS sequence"/>
</dbReference>
<proteinExistence type="predicted"/>
<gene>
    <name evidence="2" type="ORF">BJ322DRAFT_576777</name>
</gene>
<feature type="compositionally biased region" description="Polar residues" evidence="1">
    <location>
        <begin position="1158"/>
        <end position="1174"/>
    </location>
</feature>
<feature type="compositionally biased region" description="Polar residues" evidence="1">
    <location>
        <begin position="52"/>
        <end position="67"/>
    </location>
</feature>
<reference evidence="2" key="1">
    <citation type="journal article" date="2020" name="Nat. Commun.">
        <title>Large-scale genome sequencing of mycorrhizal fungi provides insights into the early evolution of symbiotic traits.</title>
        <authorList>
            <person name="Miyauchi S."/>
            <person name="Kiss E."/>
            <person name="Kuo A."/>
            <person name="Drula E."/>
            <person name="Kohler A."/>
            <person name="Sanchez-Garcia M."/>
            <person name="Morin E."/>
            <person name="Andreopoulos B."/>
            <person name="Barry K.W."/>
            <person name="Bonito G."/>
            <person name="Buee M."/>
            <person name="Carver A."/>
            <person name="Chen C."/>
            <person name="Cichocki N."/>
            <person name="Clum A."/>
            <person name="Culley D."/>
            <person name="Crous P.W."/>
            <person name="Fauchery L."/>
            <person name="Girlanda M."/>
            <person name="Hayes R.D."/>
            <person name="Keri Z."/>
            <person name="LaButti K."/>
            <person name="Lipzen A."/>
            <person name="Lombard V."/>
            <person name="Magnuson J."/>
            <person name="Maillard F."/>
            <person name="Murat C."/>
            <person name="Nolan M."/>
            <person name="Ohm R.A."/>
            <person name="Pangilinan J."/>
            <person name="Pereira M.F."/>
            <person name="Perotto S."/>
            <person name="Peter M."/>
            <person name="Pfister S."/>
            <person name="Riley R."/>
            <person name="Sitrit Y."/>
            <person name="Stielow J.B."/>
            <person name="Szollosi G."/>
            <person name="Zifcakova L."/>
            <person name="Stursova M."/>
            <person name="Spatafora J.W."/>
            <person name="Tedersoo L."/>
            <person name="Vaario L.M."/>
            <person name="Yamada A."/>
            <person name="Yan M."/>
            <person name="Wang P."/>
            <person name="Xu J."/>
            <person name="Bruns T."/>
            <person name="Baldrian P."/>
            <person name="Vilgalys R."/>
            <person name="Dunand C."/>
            <person name="Henrissat B."/>
            <person name="Grigoriev I.V."/>
            <person name="Hibbett D."/>
            <person name="Nagy L.G."/>
            <person name="Martin F.M."/>
        </authorList>
    </citation>
    <scope>NUCLEOTIDE SEQUENCE</scope>
    <source>
        <strain evidence="2">UH-Tt-Lm1</strain>
    </source>
</reference>
<feature type="compositionally biased region" description="Low complexity" evidence="1">
    <location>
        <begin position="394"/>
        <end position="409"/>
    </location>
</feature>
<name>A0A9P6HL47_9AGAM</name>
<feature type="compositionally biased region" description="Acidic residues" evidence="1">
    <location>
        <begin position="78"/>
        <end position="88"/>
    </location>
</feature>
<feature type="compositionally biased region" description="Polar residues" evidence="1">
    <location>
        <begin position="796"/>
        <end position="810"/>
    </location>
</feature>
<feature type="region of interest" description="Disordered" evidence="1">
    <location>
        <begin position="794"/>
        <end position="817"/>
    </location>
</feature>
<evidence type="ECO:0000313" key="3">
    <source>
        <dbReference type="Proteomes" id="UP000736335"/>
    </source>
</evidence>
<feature type="compositionally biased region" description="Basic and acidic residues" evidence="1">
    <location>
        <begin position="493"/>
        <end position="510"/>
    </location>
</feature>
<feature type="compositionally biased region" description="Polar residues" evidence="1">
    <location>
        <begin position="1101"/>
        <end position="1118"/>
    </location>
</feature>
<feature type="region of interest" description="Disordered" evidence="1">
    <location>
        <begin position="589"/>
        <end position="665"/>
    </location>
</feature>
<feature type="region of interest" description="Disordered" evidence="1">
    <location>
        <begin position="829"/>
        <end position="867"/>
    </location>
</feature>
<feature type="region of interest" description="Disordered" evidence="1">
    <location>
        <begin position="908"/>
        <end position="949"/>
    </location>
</feature>
<feature type="compositionally biased region" description="Polar residues" evidence="1">
    <location>
        <begin position="847"/>
        <end position="867"/>
    </location>
</feature>
<organism evidence="2 3">
    <name type="scientific">Thelephora terrestris</name>
    <dbReference type="NCBI Taxonomy" id="56493"/>
    <lineage>
        <taxon>Eukaryota</taxon>
        <taxon>Fungi</taxon>
        <taxon>Dikarya</taxon>
        <taxon>Basidiomycota</taxon>
        <taxon>Agaricomycotina</taxon>
        <taxon>Agaricomycetes</taxon>
        <taxon>Thelephorales</taxon>
        <taxon>Thelephoraceae</taxon>
        <taxon>Thelephora</taxon>
    </lineage>
</organism>
<feature type="compositionally biased region" description="Acidic residues" evidence="1">
    <location>
        <begin position="1082"/>
        <end position="1095"/>
    </location>
</feature>
<feature type="compositionally biased region" description="Basic residues" evidence="1">
    <location>
        <begin position="226"/>
        <end position="235"/>
    </location>
</feature>
<feature type="compositionally biased region" description="Low complexity" evidence="1">
    <location>
        <begin position="429"/>
        <end position="441"/>
    </location>
</feature>
<evidence type="ECO:0000256" key="1">
    <source>
        <dbReference type="SAM" id="MobiDB-lite"/>
    </source>
</evidence>
<keyword evidence="3" id="KW-1185">Reference proteome</keyword>
<sequence>MAAAVQTLVASNAENWDEDFDFHRANSRMPPPNRVLKPSNMTENWDDDFVDQTRTSPRPTKKQQPVLHTSPFKRDPTENWDDDFEDNDQLASRPVRLSTAPSQAENWDEEFAANEPPVESWDDEFGHSSDEEQADKEDRTVTAWTRNPRSTHATPPPPVPPLPDDIRMHDPRLSPTQSIFSLPTTIGRPESSAGFSVTSVAALWPTGAPSSARRFAALPASTPTRERRRLRKKSRPIMDGTVMELEDRSSPTPPETCERASTPEPSDAYPSDFNPQTPQHVNPPAATPNRTPLLSRIGSVKKWRPGRKRLSTDPKDVEDARREHDTEVTPRPPSVLAKLQQTPSDGNGNKVPVVPRSTGREELKSGKSMEKLGLGPSPRHIKKRRPNREPSPSPFSTRPSSMMVASSSSGSGGKPRHVSSTATFNSGNRSATASRTSFSASMEDLTYRMVRSVSREKHKGKERERNDGTEGKRVFMGDIRRPSFSNNSTEGPKPGKDKLTSTPTPKEKGKGNRHGRSNTISSMDTSRPSWITERVAPHSPPKLPAIPMLPLPLHLLPPSPIDPPLPPPQSQLEPTSNLTALLPAAVLRPAKSLPRPSLDVRPSTSDTPPTLPPSRKSLETSNLLVKPTVSPQQASSLGRSSQPPKRTDTSPIDGKVPRRNSLNDLRIPARITQAQSGLRRDLTLVKEFAKNVEQLKELQEAYCSLILAIHTILCAESRPMTPAVPPRPTSPTVFFTTRRRSRSNATTMPPSAQIRTITTSMTQLRSKFAITWECAELLIELGGSTVPSRISKVESKSSLTSKAFPTSSSAPPELMNSIGKKGRERAITLGGDEQKPTLPANEEKANTMPTTPRHSGDWSNTPSKNDLNPRQLLLLREMLSHPDVENNPQSVLERLRILDSEVNRDWVWGGPMGSTITLPPSEGSSHHHRTVNPDDRSPKKRRTSRLGMNAVREMLRNIKRSVTEANQGQHQRSPHPLSSESSVGLADRPAPRRRAKTSTGPQGSDLGRESPAPHSRRDPRSPYNTVNSGVHKSPRRPSLASIFRFANKSKSKHNSGSTTDHSSALRQPNAPSSSGTGSQVTMEDEDWDRVDDSTSDLDFHSPNSQRSTSGGTDNSSTLRAKRAKQGQLERSPYMTLQENLPPEPSTPLRGGLPGPEASRSSIWEGTWSRGTKLSNVEEIAEGATPMKRGPAKRPSRVFVPSPSASLKRRPSDAKKRQQQLLARTDGKRLSGVPPAQRGGKTGSVRSATPHWIEHAEGMPDPKLAMTPENIKPLLDSAREVLLRCKECVAEARTLLNMLENLN</sequence>
<feature type="compositionally biased region" description="Polar residues" evidence="1">
    <location>
        <begin position="142"/>
        <end position="153"/>
    </location>
</feature>
<feature type="compositionally biased region" description="Basic and acidic residues" evidence="1">
    <location>
        <begin position="124"/>
        <end position="140"/>
    </location>
</feature>
<protein>
    <submittedName>
        <fullName evidence="2">Uncharacterized protein</fullName>
    </submittedName>
</protein>
<feature type="region of interest" description="Disordered" evidence="1">
    <location>
        <begin position="207"/>
        <end position="544"/>
    </location>
</feature>
<feature type="compositionally biased region" description="Polar residues" evidence="1">
    <location>
        <begin position="517"/>
        <end position="529"/>
    </location>
</feature>
<feature type="compositionally biased region" description="Basic and acidic residues" evidence="1">
    <location>
        <begin position="358"/>
        <end position="370"/>
    </location>
</feature>
<feature type="compositionally biased region" description="Polar residues" evidence="1">
    <location>
        <begin position="174"/>
        <end position="184"/>
    </location>
</feature>
<feature type="region of interest" description="Disordered" evidence="1">
    <location>
        <begin position="22"/>
        <end position="185"/>
    </location>
</feature>
<dbReference type="EMBL" id="WIUZ02000004">
    <property type="protein sequence ID" value="KAF9787755.1"/>
    <property type="molecule type" value="Genomic_DNA"/>
</dbReference>
<reference evidence="2" key="2">
    <citation type="submission" date="2020-11" db="EMBL/GenBank/DDBJ databases">
        <authorList>
            <consortium name="DOE Joint Genome Institute"/>
            <person name="Kuo A."/>
            <person name="Miyauchi S."/>
            <person name="Kiss E."/>
            <person name="Drula E."/>
            <person name="Kohler A."/>
            <person name="Sanchez-Garcia M."/>
            <person name="Andreopoulos B."/>
            <person name="Barry K.W."/>
            <person name="Bonito G."/>
            <person name="Buee M."/>
            <person name="Carver A."/>
            <person name="Chen C."/>
            <person name="Cichocki N."/>
            <person name="Clum A."/>
            <person name="Culley D."/>
            <person name="Crous P.W."/>
            <person name="Fauchery L."/>
            <person name="Girlanda M."/>
            <person name="Hayes R."/>
            <person name="Keri Z."/>
            <person name="Labutti K."/>
            <person name="Lipzen A."/>
            <person name="Lombard V."/>
            <person name="Magnuson J."/>
            <person name="Maillard F."/>
            <person name="Morin E."/>
            <person name="Murat C."/>
            <person name="Nolan M."/>
            <person name="Ohm R."/>
            <person name="Pangilinan J."/>
            <person name="Pereira M."/>
            <person name="Perotto S."/>
            <person name="Peter M."/>
            <person name="Riley R."/>
            <person name="Sitrit Y."/>
            <person name="Stielow B."/>
            <person name="Szollosi G."/>
            <person name="Zifcakova L."/>
            <person name="Stursova M."/>
            <person name="Spatafora J.W."/>
            <person name="Tedersoo L."/>
            <person name="Vaario L.-M."/>
            <person name="Yamada A."/>
            <person name="Yan M."/>
            <person name="Wang P."/>
            <person name="Xu J."/>
            <person name="Bruns T."/>
            <person name="Baldrian P."/>
            <person name="Vilgalys R."/>
            <person name="Henrissat B."/>
            <person name="Grigoriev I.V."/>
            <person name="Hibbett D."/>
            <person name="Nagy L.G."/>
            <person name="Martin F.M."/>
        </authorList>
    </citation>
    <scope>NUCLEOTIDE SEQUENCE</scope>
    <source>
        <strain evidence="2">UH-Tt-Lm1</strain>
    </source>
</reference>
<feature type="compositionally biased region" description="Basic and acidic residues" evidence="1">
    <location>
        <begin position="310"/>
        <end position="328"/>
    </location>
</feature>
<comment type="caution">
    <text evidence="2">The sequence shown here is derived from an EMBL/GenBank/DDBJ whole genome shotgun (WGS) entry which is preliminary data.</text>
</comment>
<feature type="compositionally biased region" description="Polar residues" evidence="1">
    <location>
        <begin position="619"/>
        <end position="644"/>
    </location>
</feature>
<feature type="compositionally biased region" description="Pro residues" evidence="1">
    <location>
        <begin position="154"/>
        <end position="163"/>
    </location>
</feature>
<feature type="compositionally biased region" description="Basic and acidic residues" evidence="1">
    <location>
        <begin position="453"/>
        <end position="481"/>
    </location>
</feature>
<feature type="compositionally biased region" description="Polar residues" evidence="1">
    <location>
        <begin position="964"/>
        <end position="982"/>
    </location>
</feature>
<feature type="compositionally biased region" description="Basic residues" evidence="1">
    <location>
        <begin position="299"/>
        <end position="309"/>
    </location>
</feature>
<feature type="compositionally biased region" description="Polar residues" evidence="1">
    <location>
        <begin position="418"/>
        <end position="428"/>
    </location>
</feature>
<evidence type="ECO:0000313" key="2">
    <source>
        <dbReference type="EMBL" id="KAF9787755.1"/>
    </source>
</evidence>
<dbReference type="OrthoDB" id="2554322at2759"/>